<evidence type="ECO:0000313" key="2">
    <source>
        <dbReference type="Proteomes" id="UP000589036"/>
    </source>
</evidence>
<gene>
    <name evidence="1" type="ORF">HDA32_001816</name>
</gene>
<sequence length="51" mass="5696">MLASLEWAMRARRTCPACRLTFTYCIPTSLGQCPHCAFDTETDPEDLETAA</sequence>
<comment type="caution">
    <text evidence="1">The sequence shown here is derived from an EMBL/GenBank/DDBJ whole genome shotgun (WGS) entry which is preliminary data.</text>
</comment>
<dbReference type="RefSeq" id="WP_179641196.1">
    <property type="nucleotide sequence ID" value="NZ_BAAAYY010000033.1"/>
</dbReference>
<dbReference type="GO" id="GO:0005840">
    <property type="term" value="C:ribosome"/>
    <property type="evidence" value="ECO:0007669"/>
    <property type="project" value="UniProtKB-KW"/>
</dbReference>
<proteinExistence type="predicted"/>
<name>A0A852TQM0_9ACTN</name>
<evidence type="ECO:0000313" key="1">
    <source>
        <dbReference type="EMBL" id="NYE46696.1"/>
    </source>
</evidence>
<keyword evidence="1" id="KW-0689">Ribosomal protein</keyword>
<dbReference type="Proteomes" id="UP000589036">
    <property type="component" value="Unassembled WGS sequence"/>
</dbReference>
<dbReference type="EMBL" id="JACCCC010000001">
    <property type="protein sequence ID" value="NYE46696.1"/>
    <property type="molecule type" value="Genomic_DNA"/>
</dbReference>
<organism evidence="1 2">
    <name type="scientific">Spinactinospora alkalitolerans</name>
    <dbReference type="NCBI Taxonomy" id="687207"/>
    <lineage>
        <taxon>Bacteria</taxon>
        <taxon>Bacillati</taxon>
        <taxon>Actinomycetota</taxon>
        <taxon>Actinomycetes</taxon>
        <taxon>Streptosporangiales</taxon>
        <taxon>Nocardiopsidaceae</taxon>
        <taxon>Spinactinospora</taxon>
    </lineage>
</organism>
<keyword evidence="1" id="KW-0687">Ribonucleoprotein</keyword>
<reference evidence="1 2" key="1">
    <citation type="submission" date="2020-07" db="EMBL/GenBank/DDBJ databases">
        <title>Sequencing the genomes of 1000 actinobacteria strains.</title>
        <authorList>
            <person name="Klenk H.-P."/>
        </authorList>
    </citation>
    <scope>NUCLEOTIDE SEQUENCE [LARGE SCALE GENOMIC DNA]</scope>
    <source>
        <strain evidence="1 2">CXB654</strain>
    </source>
</reference>
<protein>
    <submittedName>
        <fullName evidence="1">Ribosomal protein L37AE/L43A</fullName>
    </submittedName>
</protein>
<accession>A0A852TQM0</accession>
<keyword evidence="2" id="KW-1185">Reference proteome</keyword>
<dbReference type="AlphaFoldDB" id="A0A852TQM0"/>